<comment type="caution">
    <text evidence="1">The sequence shown here is derived from an EMBL/GenBank/DDBJ whole genome shotgun (WGS) entry which is preliminary data.</text>
</comment>
<protein>
    <submittedName>
        <fullName evidence="1">Uncharacterized protein</fullName>
    </submittedName>
</protein>
<dbReference type="RefSeq" id="WP_087288089.1">
    <property type="nucleotide sequence ID" value="NZ_NFJD01000002.1"/>
</dbReference>
<organism evidence="1 2">
    <name type="scientific">Candidatus Avelusimicrobium gallicola</name>
    <dbReference type="NCBI Taxonomy" id="2562704"/>
    <lineage>
        <taxon>Bacteria</taxon>
        <taxon>Pseudomonadati</taxon>
        <taxon>Elusimicrobiota</taxon>
        <taxon>Elusimicrobia</taxon>
        <taxon>Elusimicrobiales</taxon>
        <taxon>Elusimicrobiaceae</taxon>
        <taxon>Candidatus Avelusimicrobium</taxon>
    </lineage>
</organism>
<dbReference type="AlphaFoldDB" id="A0A1Y4DNJ3"/>
<proteinExistence type="predicted"/>
<dbReference type="EMBL" id="NFJD01000002">
    <property type="protein sequence ID" value="OUO56971.1"/>
    <property type="molecule type" value="Genomic_DNA"/>
</dbReference>
<evidence type="ECO:0000313" key="1">
    <source>
        <dbReference type="EMBL" id="OUO56971.1"/>
    </source>
</evidence>
<reference evidence="2" key="1">
    <citation type="submission" date="2017-04" db="EMBL/GenBank/DDBJ databases">
        <title>Function of individual gut microbiota members based on whole genome sequencing of pure cultures obtained from chicken caecum.</title>
        <authorList>
            <person name="Medvecky M."/>
            <person name="Cejkova D."/>
            <person name="Polansky O."/>
            <person name="Karasova D."/>
            <person name="Kubasova T."/>
            <person name="Cizek A."/>
            <person name="Rychlik I."/>
        </authorList>
    </citation>
    <scope>NUCLEOTIDE SEQUENCE [LARGE SCALE GENOMIC DNA]</scope>
    <source>
        <strain evidence="2">An273</strain>
    </source>
</reference>
<keyword evidence="2" id="KW-1185">Reference proteome</keyword>
<dbReference type="Proteomes" id="UP000196368">
    <property type="component" value="Unassembled WGS sequence"/>
</dbReference>
<name>A0A1Y4DNJ3_9BACT</name>
<evidence type="ECO:0000313" key="2">
    <source>
        <dbReference type="Proteomes" id="UP000196368"/>
    </source>
</evidence>
<accession>A0A1Y4DNJ3</accession>
<sequence length="142" mass="15679">MWKNNKGAALLQVLLITVILAGMATMLLRASLSRVTAARKTRRTVSAQMLVNSCMAEVNTLWSIKNSEAFSRDLRQCIMYCNSTNVTSACSTANSVRTHTCHIPVNGKTYDVTAEFTTTYPTADNARKCKLTYTIESDTDTL</sequence>
<gene>
    <name evidence="1" type="ORF">B5F75_03750</name>
</gene>